<sequence>MTTAKYRRRDDLTTPAPGAHYIESGVKIYLMRDPAGLDRWVIDPSTVDGYALDPINDDMPINEECCCEDAHGCDRALARMAAAHLPTGVQVMVMLADALGYTITAQDQTR</sequence>
<evidence type="ECO:0000313" key="1">
    <source>
        <dbReference type="EMBL" id="GAB89072.1"/>
    </source>
</evidence>
<dbReference type="RefSeq" id="WP_006330954.1">
    <property type="nucleotide sequence ID" value="NZ_BAHC01000049.1"/>
</dbReference>
<dbReference type="EMBL" id="BAHC01000049">
    <property type="protein sequence ID" value="GAB89072.1"/>
    <property type="molecule type" value="Genomic_DNA"/>
</dbReference>
<gene>
    <name evidence="1" type="ORF">GORHZ_049_00050</name>
</gene>
<organism evidence="1 2">
    <name type="scientific">Gordonia rhizosphera NBRC 16068</name>
    <dbReference type="NCBI Taxonomy" id="1108045"/>
    <lineage>
        <taxon>Bacteria</taxon>
        <taxon>Bacillati</taxon>
        <taxon>Actinomycetota</taxon>
        <taxon>Actinomycetes</taxon>
        <taxon>Mycobacteriales</taxon>
        <taxon>Gordoniaceae</taxon>
        <taxon>Gordonia</taxon>
    </lineage>
</organism>
<dbReference type="STRING" id="1108045.GORHZ_049_00050"/>
<dbReference type="OrthoDB" id="3687446at2"/>
<reference evidence="1 2" key="1">
    <citation type="submission" date="2012-08" db="EMBL/GenBank/DDBJ databases">
        <title>Whole genome shotgun sequence of Gordonia rhizosphera NBRC 16068.</title>
        <authorList>
            <person name="Takarada H."/>
            <person name="Isaki S."/>
            <person name="Hosoyama A."/>
            <person name="Tsuchikane K."/>
            <person name="Katsumata H."/>
            <person name="Baba S."/>
            <person name="Ohji S."/>
            <person name="Yamazaki S."/>
            <person name="Fujita N."/>
        </authorList>
    </citation>
    <scope>NUCLEOTIDE SEQUENCE [LARGE SCALE GENOMIC DNA]</scope>
    <source>
        <strain evidence="1 2">NBRC 16068</strain>
    </source>
</reference>
<accession>K6WA37</accession>
<dbReference type="Proteomes" id="UP000008363">
    <property type="component" value="Unassembled WGS sequence"/>
</dbReference>
<evidence type="ECO:0000313" key="2">
    <source>
        <dbReference type="Proteomes" id="UP000008363"/>
    </source>
</evidence>
<comment type="caution">
    <text evidence="1">The sequence shown here is derived from an EMBL/GenBank/DDBJ whole genome shotgun (WGS) entry which is preliminary data.</text>
</comment>
<dbReference type="AlphaFoldDB" id="K6WA37"/>
<protein>
    <submittedName>
        <fullName evidence="1">Uncharacterized protein</fullName>
    </submittedName>
</protein>
<name>K6WA37_9ACTN</name>
<proteinExistence type="predicted"/>
<keyword evidence="2" id="KW-1185">Reference proteome</keyword>